<reference evidence="1" key="1">
    <citation type="submission" date="2021-03" db="EMBL/GenBank/DDBJ databases">
        <title>Draft genome sequence of rust myrtle Austropuccinia psidii MF-1, a brazilian biotype.</title>
        <authorList>
            <person name="Quecine M.C."/>
            <person name="Pachon D.M.R."/>
            <person name="Bonatelli M.L."/>
            <person name="Correr F.H."/>
            <person name="Franceschini L.M."/>
            <person name="Leite T.F."/>
            <person name="Margarido G.R.A."/>
            <person name="Almeida C.A."/>
            <person name="Ferrarezi J.A."/>
            <person name="Labate C.A."/>
        </authorList>
    </citation>
    <scope>NUCLEOTIDE SEQUENCE</scope>
    <source>
        <strain evidence="1">MF-1</strain>
    </source>
</reference>
<gene>
    <name evidence="1" type="ORF">O181_078106</name>
</gene>
<dbReference type="EMBL" id="AVOT02042963">
    <property type="protein sequence ID" value="MBW0538391.1"/>
    <property type="molecule type" value="Genomic_DNA"/>
</dbReference>
<name>A0A9Q3ICQ9_9BASI</name>
<organism evidence="1 2">
    <name type="scientific">Austropuccinia psidii MF-1</name>
    <dbReference type="NCBI Taxonomy" id="1389203"/>
    <lineage>
        <taxon>Eukaryota</taxon>
        <taxon>Fungi</taxon>
        <taxon>Dikarya</taxon>
        <taxon>Basidiomycota</taxon>
        <taxon>Pucciniomycotina</taxon>
        <taxon>Pucciniomycetes</taxon>
        <taxon>Pucciniales</taxon>
        <taxon>Sphaerophragmiaceae</taxon>
        <taxon>Austropuccinia</taxon>
    </lineage>
</organism>
<evidence type="ECO:0000313" key="1">
    <source>
        <dbReference type="EMBL" id="MBW0538391.1"/>
    </source>
</evidence>
<accession>A0A9Q3ICQ9</accession>
<comment type="caution">
    <text evidence="1">The sequence shown here is derived from an EMBL/GenBank/DDBJ whole genome shotgun (WGS) entry which is preliminary data.</text>
</comment>
<proteinExistence type="predicted"/>
<keyword evidence="2" id="KW-1185">Reference proteome</keyword>
<evidence type="ECO:0000313" key="2">
    <source>
        <dbReference type="Proteomes" id="UP000765509"/>
    </source>
</evidence>
<dbReference type="Proteomes" id="UP000765509">
    <property type="component" value="Unassembled WGS sequence"/>
</dbReference>
<dbReference type="AlphaFoldDB" id="A0A9Q3ICQ9"/>
<sequence length="95" mass="10866">MIVLYLDISQKIGYWKGLKPALGGQIGETMLQNTAKPLTDVKNENRAAEKKFGMMIQIQEPKSPWEIAHMDWVTALPPGEDRSYNAFLVLVDRYR</sequence>
<protein>
    <submittedName>
        <fullName evidence="1">Uncharacterized protein</fullName>
    </submittedName>
</protein>